<feature type="domain" description="Transposase InsH N-terminal" evidence="1">
    <location>
        <begin position="25"/>
        <end position="114"/>
    </location>
</feature>
<reference evidence="2 3" key="1">
    <citation type="submission" date="2015-09" db="EMBL/GenBank/DDBJ databases">
        <title>Genome sequence of Acetobacterium wieringae DSM 1911.</title>
        <authorList>
            <person name="Poehlein A."/>
            <person name="Bengelsdorf F.R."/>
            <person name="Schiel-Bengelsdorf B."/>
            <person name="Duerre P."/>
            <person name="Daniel R."/>
        </authorList>
    </citation>
    <scope>NUCLEOTIDE SEQUENCE [LARGE SCALE GENOMIC DNA]</scope>
    <source>
        <strain evidence="2 3">DSM 1911</strain>
    </source>
</reference>
<gene>
    <name evidence="2" type="ORF">ACWI_36640</name>
</gene>
<dbReference type="STRING" id="52694.ACWI_36640"/>
<evidence type="ECO:0000313" key="3">
    <source>
        <dbReference type="Proteomes" id="UP000176244"/>
    </source>
</evidence>
<dbReference type="Pfam" id="PF05598">
    <property type="entry name" value="DUF772"/>
    <property type="match status" value="1"/>
</dbReference>
<evidence type="ECO:0000259" key="1">
    <source>
        <dbReference type="Pfam" id="PF05598"/>
    </source>
</evidence>
<sequence>MTILSQKQLSLAEIYSECTHFFESDKHHFLSLLEENLNLHALIPHSFYQHYYCAHGRHRDFELCSILWALILQRIFSIPTDTLLITFLKFSRELRDFCGFNRVPHASQLTRFKQTYLLDLQSLFHRLVDVTEPICQKIDADKAMMTIFDTSGIEAYVTENNPKFANKIIKQLKAFKKSHQLDDAYDPYKAAYGSMPTHAKSNPEIKQLYINGHFCYVYKFGIITNGLGIVRDITFYDKNFLVDHPEISVEKKSDSPDEDKSLHDTKALIPVLTDFFKKHPLIVPKLFIGDAAFDSSAIYQSLLEELKFEKAFIPLNQRGSLSYPDCPVNADGIPCCPNDSSLPMKPEGRAKRKNGLIRFKFTCPKTKWIKQQVGKAKRQCFCENPCSPSSCGRMFYIYPEKYLRTYPGTLRGTPEWDRIYKIRGVVEQSINHFKDSFCLANRKTQNAGTLHADLLLAGITQLITVILSDNIHQHQYLRSLKPLVA</sequence>
<dbReference type="AlphaFoldDB" id="A0A1F2PC98"/>
<dbReference type="Proteomes" id="UP000176244">
    <property type="component" value="Unassembled WGS sequence"/>
</dbReference>
<dbReference type="EMBL" id="LKEU01000061">
    <property type="protein sequence ID" value="OFV68868.1"/>
    <property type="molecule type" value="Genomic_DNA"/>
</dbReference>
<accession>A0A1F2PC98</accession>
<name>A0A1F2PC98_9FIRM</name>
<dbReference type="InterPro" id="IPR008490">
    <property type="entry name" value="Transposase_InsH_N"/>
</dbReference>
<comment type="caution">
    <text evidence="2">The sequence shown here is derived from an EMBL/GenBank/DDBJ whole genome shotgun (WGS) entry which is preliminary data.</text>
</comment>
<protein>
    <recommendedName>
        <fullName evidence="1">Transposase InsH N-terminal domain-containing protein</fullName>
    </recommendedName>
</protein>
<proteinExistence type="predicted"/>
<organism evidence="2 3">
    <name type="scientific">Acetobacterium wieringae</name>
    <dbReference type="NCBI Taxonomy" id="52694"/>
    <lineage>
        <taxon>Bacteria</taxon>
        <taxon>Bacillati</taxon>
        <taxon>Bacillota</taxon>
        <taxon>Clostridia</taxon>
        <taxon>Eubacteriales</taxon>
        <taxon>Eubacteriaceae</taxon>
        <taxon>Acetobacterium</taxon>
    </lineage>
</organism>
<evidence type="ECO:0000313" key="2">
    <source>
        <dbReference type="EMBL" id="OFV68868.1"/>
    </source>
</evidence>